<evidence type="ECO:0000256" key="6">
    <source>
        <dbReference type="ARBA" id="ARBA00023136"/>
    </source>
</evidence>
<reference evidence="14" key="1">
    <citation type="submission" date="2015-12" db="EMBL/GenBank/DDBJ databases">
        <title>Genome sequence of a biocontrol rhizobacterium Chryseobacterium kwangjuense strain KJ1R5 isolated from pepper (Capsicum annuum L.).</title>
        <authorList>
            <person name="Jeong J.-J."/>
            <person name="Park H."/>
            <person name="Mannaa M."/>
            <person name="Sang M.K."/>
            <person name="Choi I.-G."/>
            <person name="Kim K.D."/>
        </authorList>
    </citation>
    <scope>NUCLEOTIDE SEQUENCE [LARGE SCALE GENOMIC DNA]</scope>
    <source>
        <strain evidence="14">KJ1R5</strain>
    </source>
</reference>
<proteinExistence type="inferred from homology"/>
<evidence type="ECO:0000256" key="10">
    <source>
        <dbReference type="SAM" id="SignalP"/>
    </source>
</evidence>
<dbReference type="InterPro" id="IPR012910">
    <property type="entry name" value="Plug_dom"/>
</dbReference>
<dbReference type="InterPro" id="IPR036942">
    <property type="entry name" value="Beta-barrel_TonB_sf"/>
</dbReference>
<evidence type="ECO:0000256" key="3">
    <source>
        <dbReference type="ARBA" id="ARBA00022452"/>
    </source>
</evidence>
<gene>
    <name evidence="13" type="ORF">AU378_03370</name>
</gene>
<comment type="similarity">
    <text evidence="8 9">Belongs to the TonB-dependent receptor family.</text>
</comment>
<evidence type="ECO:0000256" key="4">
    <source>
        <dbReference type="ARBA" id="ARBA00022692"/>
    </source>
</evidence>
<evidence type="ECO:0000259" key="11">
    <source>
        <dbReference type="Pfam" id="PF00593"/>
    </source>
</evidence>
<organism evidence="13 14">
    <name type="scientific">Chryseobacterium kwangjuense</name>
    <dbReference type="NCBI Taxonomy" id="267125"/>
    <lineage>
        <taxon>Bacteria</taxon>
        <taxon>Pseudomonadati</taxon>
        <taxon>Bacteroidota</taxon>
        <taxon>Flavobacteriia</taxon>
        <taxon>Flavobacteriales</taxon>
        <taxon>Weeksellaceae</taxon>
        <taxon>Chryseobacterium group</taxon>
        <taxon>Chryseobacterium</taxon>
    </lineage>
</organism>
<evidence type="ECO:0000256" key="8">
    <source>
        <dbReference type="PROSITE-ProRule" id="PRU01360"/>
    </source>
</evidence>
<dbReference type="Gene3D" id="2.170.130.10">
    <property type="entry name" value="TonB-dependent receptor, plug domain"/>
    <property type="match status" value="1"/>
</dbReference>
<comment type="subcellular location">
    <subcellularLocation>
        <location evidence="1 8">Cell outer membrane</location>
        <topology evidence="1 8">Multi-pass membrane protein</topology>
    </subcellularLocation>
</comment>
<evidence type="ECO:0000313" key="14">
    <source>
        <dbReference type="Proteomes" id="UP000070513"/>
    </source>
</evidence>
<dbReference type="RefSeq" id="WP_062647991.1">
    <property type="nucleotide sequence ID" value="NZ_LPUR01000001.1"/>
</dbReference>
<keyword evidence="2 8" id="KW-0813">Transport</keyword>
<evidence type="ECO:0008006" key="15">
    <source>
        <dbReference type="Google" id="ProtNLM"/>
    </source>
</evidence>
<dbReference type="NCBIfam" id="TIGR04057">
    <property type="entry name" value="SusC_RagA_signa"/>
    <property type="match status" value="1"/>
</dbReference>
<dbReference type="Pfam" id="PF07715">
    <property type="entry name" value="Plug"/>
    <property type="match status" value="1"/>
</dbReference>
<dbReference type="InterPro" id="IPR037066">
    <property type="entry name" value="Plug_dom_sf"/>
</dbReference>
<dbReference type="AlphaFoldDB" id="A0A135WIT9"/>
<dbReference type="EMBL" id="LPUR01000001">
    <property type="protein sequence ID" value="KXH84811.1"/>
    <property type="molecule type" value="Genomic_DNA"/>
</dbReference>
<dbReference type="InterPro" id="IPR000531">
    <property type="entry name" value="Beta-barrel_TonB"/>
</dbReference>
<reference evidence="13 14" key="2">
    <citation type="journal article" date="2016" name="Genome Announc.">
        <title>Draft Genome Sequence of a Biocontrol Rhizobacterium, Chryseobacterium kwangjuense Strain KJ1R5, Isolated from Pepper (Capsicum annuum).</title>
        <authorList>
            <person name="Jeong J.J."/>
            <person name="Park H."/>
            <person name="Park B.H."/>
            <person name="Mannaa M."/>
            <person name="Sang M.K."/>
            <person name="Choi I.G."/>
            <person name="Kim K.D."/>
        </authorList>
    </citation>
    <scope>NUCLEOTIDE SEQUENCE [LARGE SCALE GENOMIC DNA]</scope>
    <source>
        <strain evidence="13 14">KJ1R5</strain>
    </source>
</reference>
<dbReference type="InterPro" id="IPR039426">
    <property type="entry name" value="TonB-dep_rcpt-like"/>
</dbReference>
<dbReference type="OrthoDB" id="9768177at2"/>
<dbReference type="Proteomes" id="UP000070513">
    <property type="component" value="Unassembled WGS sequence"/>
</dbReference>
<evidence type="ECO:0000259" key="12">
    <source>
        <dbReference type="Pfam" id="PF07715"/>
    </source>
</evidence>
<evidence type="ECO:0000256" key="2">
    <source>
        <dbReference type="ARBA" id="ARBA00022448"/>
    </source>
</evidence>
<dbReference type="SUPFAM" id="SSF56935">
    <property type="entry name" value="Porins"/>
    <property type="match status" value="1"/>
</dbReference>
<dbReference type="InterPro" id="IPR023996">
    <property type="entry name" value="TonB-dep_OMP_SusC/RagA"/>
</dbReference>
<feature type="domain" description="TonB-dependent receptor plug" evidence="12">
    <location>
        <begin position="50"/>
        <end position="153"/>
    </location>
</feature>
<keyword evidence="10" id="KW-0732">Signal</keyword>
<keyword evidence="6 8" id="KW-0472">Membrane</keyword>
<evidence type="ECO:0000256" key="1">
    <source>
        <dbReference type="ARBA" id="ARBA00004571"/>
    </source>
</evidence>
<dbReference type="PROSITE" id="PS52016">
    <property type="entry name" value="TONB_DEPENDENT_REC_3"/>
    <property type="match status" value="1"/>
</dbReference>
<evidence type="ECO:0000313" key="13">
    <source>
        <dbReference type="EMBL" id="KXH84811.1"/>
    </source>
</evidence>
<sequence>MKQRDLKYSCLIAVLYFGMNVNAQTTPKDTAVKEQKIEEVVLIGYGGQKKLNITGSIGTVSAKDLADRPNSNPMSSVQGKVAGVNIVNPGAPGVSPRVDIRGISSLNGATVFIVDGIITTDISYLNPLDIESMSILKDPSSLAIYGSRATNGAVIIKTKGGKGKTAFNFNSYLGLKTVPNVVDMVNKDQYIELYNEKLKYSGASSGFLDPNSYGISTDWFKEILKPSIINSNDISASGSTDKMNYFLSLGYLTDQGNFDAGKGINSGNDFKRFTSRINVTYKLTDKLTVGTNSSWSQMSRNNAVNPLLTAYNSPPVYSPINPDGSYGYQTLTSLANPRAQLDLTRDRNKENRYIINLWGEYKILKELVFKTNFTQDNGDTSGFIFTSPSSYLPGNNDRSKLSKFTSNSRNYVFDNTLTWTKNLGSHHFVGLVGASAQEAKAYKLTGKAEGVKYSGDDGSLFLINGGTNMTVEETDVKTSRLWGYFARINYDFAGKYLLNASIRRDASNNFSESDRSRWFPAVGLGWVVSKENFLTEQNVLSLLKLKASWAKMGNPDVPRSYDNRAIKIGGAYFGNTGIDGYSTTDIYDLNIGWETIEGKDAGVELGFFNNKLTLEANYYRKDSRDVVYPITQPAISGASNKLVTNAFSFYNKGFEFNLAYNTNITDRIKLGVYGNLTTLDNRITSVYNNSFNETGPYLFGNTITRLETGQAVGAFYGYNVVGVFQNQAQVDSAPVYSSVKKQVGGFMFEDRDGNGVIDSRDKSFLGSPIPDYTYGFGFNLSGYNFDFAIDFQGVQGSKIYNYNREQRYGNESWDLDMYQNRWHGEGTSNTNSAISTDQQIIVPSSFYVEDGSFFRIRNILLGYTLGSDFTKSLNIEKLRIYVSAQNPWTSFKYNGFSPEILNSDRVQMGVDNNITPISAIYTLGLNLTF</sequence>
<evidence type="ECO:0000256" key="5">
    <source>
        <dbReference type="ARBA" id="ARBA00023077"/>
    </source>
</evidence>
<keyword evidence="5 9" id="KW-0798">TonB box</keyword>
<feature type="chain" id="PRO_5007467856" description="SusC/RagA family TonB-linked outer membrane protein" evidence="10">
    <location>
        <begin position="24"/>
        <end position="929"/>
    </location>
</feature>
<keyword evidence="4 8" id="KW-0812">Transmembrane</keyword>
<dbReference type="InterPro" id="IPR023997">
    <property type="entry name" value="TonB-dep_OMP_SusC/RagA_CS"/>
</dbReference>
<name>A0A135WIT9_9FLAO</name>
<protein>
    <recommendedName>
        <fullName evidence="15">SusC/RagA family TonB-linked outer membrane protein</fullName>
    </recommendedName>
</protein>
<evidence type="ECO:0000256" key="9">
    <source>
        <dbReference type="RuleBase" id="RU003357"/>
    </source>
</evidence>
<dbReference type="GO" id="GO:0009279">
    <property type="term" value="C:cell outer membrane"/>
    <property type="evidence" value="ECO:0007669"/>
    <property type="project" value="UniProtKB-SubCell"/>
</dbReference>
<dbReference type="NCBIfam" id="TIGR04056">
    <property type="entry name" value="OMP_RagA_SusC"/>
    <property type="match status" value="1"/>
</dbReference>
<keyword evidence="7 8" id="KW-0998">Cell outer membrane</keyword>
<comment type="caution">
    <text evidence="13">The sequence shown here is derived from an EMBL/GenBank/DDBJ whole genome shotgun (WGS) entry which is preliminary data.</text>
</comment>
<feature type="domain" description="TonB-dependent receptor-like beta-barrel" evidence="11">
    <location>
        <begin position="291"/>
        <end position="787"/>
    </location>
</feature>
<feature type="signal peptide" evidence="10">
    <location>
        <begin position="1"/>
        <end position="23"/>
    </location>
</feature>
<accession>A0A135WIT9</accession>
<evidence type="ECO:0000256" key="7">
    <source>
        <dbReference type="ARBA" id="ARBA00023237"/>
    </source>
</evidence>
<dbReference type="Pfam" id="PF00593">
    <property type="entry name" value="TonB_dep_Rec_b-barrel"/>
    <property type="match status" value="1"/>
</dbReference>
<keyword evidence="3 8" id="KW-1134">Transmembrane beta strand</keyword>
<dbReference type="Gene3D" id="2.40.170.20">
    <property type="entry name" value="TonB-dependent receptor, beta-barrel domain"/>
    <property type="match status" value="1"/>
</dbReference>